<organism evidence="2 3">
    <name type="scientific">Cordyceps javanica</name>
    <dbReference type="NCBI Taxonomy" id="43265"/>
    <lineage>
        <taxon>Eukaryota</taxon>
        <taxon>Fungi</taxon>
        <taxon>Dikarya</taxon>
        <taxon>Ascomycota</taxon>
        <taxon>Pezizomycotina</taxon>
        <taxon>Sordariomycetes</taxon>
        <taxon>Hypocreomycetidae</taxon>
        <taxon>Hypocreales</taxon>
        <taxon>Cordycipitaceae</taxon>
        <taxon>Cordyceps</taxon>
    </lineage>
</organism>
<protein>
    <submittedName>
        <fullName evidence="2">Uncharacterized protein</fullName>
    </submittedName>
</protein>
<feature type="region of interest" description="Disordered" evidence="1">
    <location>
        <begin position="381"/>
        <end position="415"/>
    </location>
</feature>
<feature type="compositionally biased region" description="Pro residues" evidence="1">
    <location>
        <begin position="257"/>
        <end position="268"/>
    </location>
</feature>
<dbReference type="EMBL" id="SPUK01000008">
    <property type="protein sequence ID" value="TQV95258.1"/>
    <property type="molecule type" value="Genomic_DNA"/>
</dbReference>
<feature type="region of interest" description="Disordered" evidence="1">
    <location>
        <begin position="235"/>
        <end position="289"/>
    </location>
</feature>
<reference evidence="2 3" key="1">
    <citation type="journal article" date="2019" name="Appl. Microbiol. Biotechnol.">
        <title>Genome sequence of Isaria javanica and comparative genome analysis insights into family S53 peptidase evolution in fungal entomopathogens.</title>
        <authorList>
            <person name="Lin R."/>
            <person name="Zhang X."/>
            <person name="Xin B."/>
            <person name="Zou M."/>
            <person name="Gao Y."/>
            <person name="Qin F."/>
            <person name="Hu Q."/>
            <person name="Xie B."/>
            <person name="Cheng X."/>
        </authorList>
    </citation>
    <scope>NUCLEOTIDE SEQUENCE [LARGE SCALE GENOMIC DNA]</scope>
    <source>
        <strain evidence="2 3">IJ1G</strain>
    </source>
</reference>
<feature type="compositionally biased region" description="Basic and acidic residues" evidence="1">
    <location>
        <begin position="34"/>
        <end position="43"/>
    </location>
</feature>
<keyword evidence="3" id="KW-1185">Reference proteome</keyword>
<sequence>MNWNNGQLARHSRRSYSNDATRQKQYFAQAKRQKVTEPPKRKYNAEDFVPSYLEDLPEKLDRPWIDAKRQKEQKRRVFTLQEVSQTSLQTTQVRENHKCTQRARGPSSTMEQGDISIDAKRRKLLQQSDWSGVELQKPVMISYPETASITTTDIHGIAEANHPGSRPSAPPYRGVMSAAPTLVNEAENIMWKQFVLGPGRPVLAESAEKCGSDTLDNEGTDSRIKFGINTKAVRAPTWNASKPDNASPVPDSRRRPGPTPAPAGPTPPLTISTEVPSMSLFNNPQTTSNNTATVYFREQGDRLEAMTASPTQAKDQLQPPVLEIQHMTSKPESTFHPPSLFVGRLAIRRSGGAGTVAAVTGAVETGQNGSPVDALNKAPSGRVMSRRRRNKRREIGRPDIRALPNIQGDPIEFTP</sequence>
<proteinExistence type="predicted"/>
<dbReference type="Proteomes" id="UP000315783">
    <property type="component" value="Unassembled WGS sequence"/>
</dbReference>
<evidence type="ECO:0000313" key="2">
    <source>
        <dbReference type="EMBL" id="TQV95258.1"/>
    </source>
</evidence>
<evidence type="ECO:0000256" key="1">
    <source>
        <dbReference type="SAM" id="MobiDB-lite"/>
    </source>
</evidence>
<comment type="caution">
    <text evidence="2">The sequence shown here is derived from an EMBL/GenBank/DDBJ whole genome shotgun (WGS) entry which is preliminary data.</text>
</comment>
<gene>
    <name evidence="2" type="ORF">IF1G_06245</name>
</gene>
<feature type="region of interest" description="Disordered" evidence="1">
    <location>
        <begin position="89"/>
        <end position="112"/>
    </location>
</feature>
<accession>A0A545V0K8</accession>
<dbReference type="AlphaFoldDB" id="A0A545V0K8"/>
<feature type="compositionally biased region" description="Polar residues" evidence="1">
    <location>
        <begin position="15"/>
        <end position="26"/>
    </location>
</feature>
<feature type="region of interest" description="Disordered" evidence="1">
    <location>
        <begin position="1"/>
        <end position="43"/>
    </location>
</feature>
<dbReference type="OrthoDB" id="5426563at2759"/>
<name>A0A545V0K8_9HYPO</name>
<feature type="compositionally biased region" description="Polar residues" evidence="1">
    <location>
        <begin position="269"/>
        <end position="289"/>
    </location>
</feature>
<evidence type="ECO:0000313" key="3">
    <source>
        <dbReference type="Proteomes" id="UP000315783"/>
    </source>
</evidence>